<protein>
    <submittedName>
        <fullName evidence="3">Uncharacterized protein</fullName>
    </submittedName>
</protein>
<keyword evidence="2" id="KW-0732">Signal</keyword>
<evidence type="ECO:0000313" key="3">
    <source>
        <dbReference type="EMBL" id="CAD6549785.1"/>
    </source>
</evidence>
<feature type="compositionally biased region" description="Low complexity" evidence="1">
    <location>
        <begin position="22"/>
        <end position="52"/>
    </location>
</feature>
<comment type="caution">
    <text evidence="3">The sequence shown here is derived from an EMBL/GenBank/DDBJ whole genome shotgun (WGS) entry which is preliminary data.</text>
</comment>
<dbReference type="RefSeq" id="WP_201698490.1">
    <property type="nucleotide sequence ID" value="NZ_CAJHCQ010000014.1"/>
</dbReference>
<dbReference type="Proteomes" id="UP000656319">
    <property type="component" value="Unassembled WGS sequence"/>
</dbReference>
<evidence type="ECO:0000313" key="4">
    <source>
        <dbReference type="Proteomes" id="UP000656319"/>
    </source>
</evidence>
<sequence length="92" mass="9101">MKILTALLLSLLVAANASAQDNAAQPAAQQAAQAEAGPAPVAAADPPIAAAPGAGGPKTCHARGWNCRLADQSLDVGAHCMCGVHPGNVWPN</sequence>
<organism evidence="3 4">
    <name type="scientific">Paraburkholderia hiiakae</name>
    <dbReference type="NCBI Taxonomy" id="1081782"/>
    <lineage>
        <taxon>Bacteria</taxon>
        <taxon>Pseudomonadati</taxon>
        <taxon>Pseudomonadota</taxon>
        <taxon>Betaproteobacteria</taxon>
        <taxon>Burkholderiales</taxon>
        <taxon>Burkholderiaceae</taxon>
        <taxon>Paraburkholderia</taxon>
    </lineage>
</organism>
<keyword evidence="4" id="KW-1185">Reference proteome</keyword>
<accession>A0ABN7I2E7</accession>
<gene>
    <name evidence="3" type="ORF">LMG27952_04915</name>
</gene>
<feature type="chain" id="PRO_5045708152" evidence="2">
    <location>
        <begin position="20"/>
        <end position="92"/>
    </location>
</feature>
<name>A0ABN7I2E7_9BURK</name>
<reference evidence="3 4" key="1">
    <citation type="submission" date="2020-10" db="EMBL/GenBank/DDBJ databases">
        <authorList>
            <person name="Peeters C."/>
        </authorList>
    </citation>
    <scope>NUCLEOTIDE SEQUENCE [LARGE SCALE GENOMIC DNA]</scope>
    <source>
        <strain evidence="3 4">LMG 27952</strain>
    </source>
</reference>
<feature type="region of interest" description="Disordered" evidence="1">
    <location>
        <begin position="22"/>
        <end position="57"/>
    </location>
</feature>
<evidence type="ECO:0000256" key="2">
    <source>
        <dbReference type="SAM" id="SignalP"/>
    </source>
</evidence>
<dbReference type="EMBL" id="CAJHCQ010000014">
    <property type="protein sequence ID" value="CAD6549785.1"/>
    <property type="molecule type" value="Genomic_DNA"/>
</dbReference>
<evidence type="ECO:0000256" key="1">
    <source>
        <dbReference type="SAM" id="MobiDB-lite"/>
    </source>
</evidence>
<proteinExistence type="predicted"/>
<feature type="signal peptide" evidence="2">
    <location>
        <begin position="1"/>
        <end position="19"/>
    </location>
</feature>